<feature type="region of interest" description="Disordered" evidence="1">
    <location>
        <begin position="148"/>
        <end position="201"/>
    </location>
</feature>
<name>E9GV85_DAPPU</name>
<accession>E9GV85</accession>
<dbReference type="EMBL" id="GL732567">
    <property type="protein sequence ID" value="EFX76655.1"/>
    <property type="molecule type" value="Genomic_DNA"/>
</dbReference>
<evidence type="ECO:0000313" key="2">
    <source>
        <dbReference type="EMBL" id="EFX76655.1"/>
    </source>
</evidence>
<dbReference type="Proteomes" id="UP000000305">
    <property type="component" value="Unassembled WGS sequence"/>
</dbReference>
<feature type="region of interest" description="Disordered" evidence="1">
    <location>
        <begin position="38"/>
        <end position="67"/>
    </location>
</feature>
<reference evidence="2 3" key="1">
    <citation type="journal article" date="2011" name="Science">
        <title>The ecoresponsive genome of Daphnia pulex.</title>
        <authorList>
            <person name="Colbourne J.K."/>
            <person name="Pfrender M.E."/>
            <person name="Gilbert D."/>
            <person name="Thomas W.K."/>
            <person name="Tucker A."/>
            <person name="Oakley T.H."/>
            <person name="Tokishita S."/>
            <person name="Aerts A."/>
            <person name="Arnold G.J."/>
            <person name="Basu M.K."/>
            <person name="Bauer D.J."/>
            <person name="Caceres C.E."/>
            <person name="Carmel L."/>
            <person name="Casola C."/>
            <person name="Choi J.H."/>
            <person name="Detter J.C."/>
            <person name="Dong Q."/>
            <person name="Dusheyko S."/>
            <person name="Eads B.D."/>
            <person name="Frohlich T."/>
            <person name="Geiler-Samerotte K.A."/>
            <person name="Gerlach D."/>
            <person name="Hatcher P."/>
            <person name="Jogdeo S."/>
            <person name="Krijgsveld J."/>
            <person name="Kriventseva E.V."/>
            <person name="Kultz D."/>
            <person name="Laforsch C."/>
            <person name="Lindquist E."/>
            <person name="Lopez J."/>
            <person name="Manak J.R."/>
            <person name="Muller J."/>
            <person name="Pangilinan J."/>
            <person name="Patwardhan R.P."/>
            <person name="Pitluck S."/>
            <person name="Pritham E.J."/>
            <person name="Rechtsteiner A."/>
            <person name="Rho M."/>
            <person name="Rogozin I.B."/>
            <person name="Sakarya O."/>
            <person name="Salamov A."/>
            <person name="Schaack S."/>
            <person name="Shapiro H."/>
            <person name="Shiga Y."/>
            <person name="Skalitzky C."/>
            <person name="Smith Z."/>
            <person name="Souvorov A."/>
            <person name="Sung W."/>
            <person name="Tang Z."/>
            <person name="Tsuchiya D."/>
            <person name="Tu H."/>
            <person name="Vos H."/>
            <person name="Wang M."/>
            <person name="Wolf Y.I."/>
            <person name="Yamagata H."/>
            <person name="Yamada T."/>
            <person name="Ye Y."/>
            <person name="Shaw J.R."/>
            <person name="Andrews J."/>
            <person name="Crease T.J."/>
            <person name="Tang H."/>
            <person name="Lucas S.M."/>
            <person name="Robertson H.M."/>
            <person name="Bork P."/>
            <person name="Koonin E.V."/>
            <person name="Zdobnov E.M."/>
            <person name="Grigoriev I.V."/>
            <person name="Lynch M."/>
            <person name="Boore J.L."/>
        </authorList>
    </citation>
    <scope>NUCLEOTIDE SEQUENCE [LARGE SCALE GENOMIC DNA]</scope>
</reference>
<dbReference type="HOGENOM" id="CLU_1241238_0_0_1"/>
<evidence type="ECO:0000313" key="3">
    <source>
        <dbReference type="Proteomes" id="UP000000305"/>
    </source>
</evidence>
<keyword evidence="3" id="KW-1185">Reference proteome</keyword>
<dbReference type="KEGG" id="dpx:DAPPUDRAFT_322204"/>
<proteinExistence type="predicted"/>
<gene>
    <name evidence="2" type="ORF">DAPPUDRAFT_322204</name>
</gene>
<dbReference type="AlphaFoldDB" id="E9GV85"/>
<organism evidence="2 3">
    <name type="scientific">Daphnia pulex</name>
    <name type="common">Water flea</name>
    <dbReference type="NCBI Taxonomy" id="6669"/>
    <lineage>
        <taxon>Eukaryota</taxon>
        <taxon>Metazoa</taxon>
        <taxon>Ecdysozoa</taxon>
        <taxon>Arthropoda</taxon>
        <taxon>Crustacea</taxon>
        <taxon>Branchiopoda</taxon>
        <taxon>Diplostraca</taxon>
        <taxon>Cladocera</taxon>
        <taxon>Anomopoda</taxon>
        <taxon>Daphniidae</taxon>
        <taxon>Daphnia</taxon>
    </lineage>
</organism>
<feature type="compositionally biased region" description="Basic and acidic residues" evidence="1">
    <location>
        <begin position="157"/>
        <end position="182"/>
    </location>
</feature>
<sequence length="223" mass="24263">MRDVRAAFNLPVASAPIDVVDAKFDLAFQEAGSLREKFNRQNASVADDEKGKASENDSDLVSSDSDEYSDFAKLKTVAKKKVARLVSSDDDMSAAKKSKKDSTLSNDSSVALLNALVRSSPLESTSKVESQSSQDVVILMTIISSRGTRGGLRGGRGRGERGRPRARDRACGRGESYHRAGEQEPPVGIPEVVENSSGSPRARLRPRKVVNYNYMLAYDFDSE</sequence>
<evidence type="ECO:0000256" key="1">
    <source>
        <dbReference type="SAM" id="MobiDB-lite"/>
    </source>
</evidence>
<dbReference type="InParanoid" id="E9GV85"/>
<protein>
    <submittedName>
        <fullName evidence="2">Uncharacterized protein</fullName>
    </submittedName>
</protein>